<gene>
    <name evidence="2" type="ORF">ACFOEK_15430</name>
</gene>
<accession>A0ABV7HLP1</accession>
<name>A0ABV7HLP1_9GAMM</name>
<keyword evidence="3" id="KW-1185">Reference proteome</keyword>
<feature type="domain" description="PilZ" evidence="1">
    <location>
        <begin position="93"/>
        <end position="186"/>
    </location>
</feature>
<dbReference type="Pfam" id="PF07238">
    <property type="entry name" value="PilZ"/>
    <property type="match status" value="1"/>
</dbReference>
<evidence type="ECO:0000313" key="2">
    <source>
        <dbReference type="EMBL" id="MFC3152426.1"/>
    </source>
</evidence>
<evidence type="ECO:0000313" key="3">
    <source>
        <dbReference type="Proteomes" id="UP001595476"/>
    </source>
</evidence>
<dbReference type="EMBL" id="JBHRSZ010000006">
    <property type="protein sequence ID" value="MFC3152426.1"/>
    <property type="molecule type" value="Genomic_DNA"/>
</dbReference>
<reference evidence="3" key="1">
    <citation type="journal article" date="2019" name="Int. J. Syst. Evol. Microbiol.">
        <title>The Global Catalogue of Microorganisms (GCM) 10K type strain sequencing project: providing services to taxonomists for standard genome sequencing and annotation.</title>
        <authorList>
            <consortium name="The Broad Institute Genomics Platform"/>
            <consortium name="The Broad Institute Genome Sequencing Center for Infectious Disease"/>
            <person name="Wu L."/>
            <person name="Ma J."/>
        </authorList>
    </citation>
    <scope>NUCLEOTIDE SEQUENCE [LARGE SCALE GENOMIC DNA]</scope>
    <source>
        <strain evidence="3">KCTC 52438</strain>
    </source>
</reference>
<sequence length="212" mass="23830">MGQTAPNDGGVDRRRFFRIADTVSLRYRALSLTEEKLWLEGDLNIEPDPDIRALDAEISSEITRLKQTSSELSALADLLNQKLNFFADSVAAHLDAGFHQKYRTVNVSLSACGVGFPSVEPLSPDTIVLVDMLLTSDHRRVLVTGRVIDSDELSIPGPQGAKYMVRINFERVNERLSEELIQYVLQQQRRILAAQRIAQEEKELIALRPKEA</sequence>
<dbReference type="Proteomes" id="UP001595476">
    <property type="component" value="Unassembled WGS sequence"/>
</dbReference>
<evidence type="ECO:0000259" key="1">
    <source>
        <dbReference type="Pfam" id="PF07238"/>
    </source>
</evidence>
<organism evidence="2 3">
    <name type="scientific">Litoribrevibacter euphylliae</name>
    <dbReference type="NCBI Taxonomy" id="1834034"/>
    <lineage>
        <taxon>Bacteria</taxon>
        <taxon>Pseudomonadati</taxon>
        <taxon>Pseudomonadota</taxon>
        <taxon>Gammaproteobacteria</taxon>
        <taxon>Oceanospirillales</taxon>
        <taxon>Oceanospirillaceae</taxon>
        <taxon>Litoribrevibacter</taxon>
    </lineage>
</organism>
<dbReference type="InterPro" id="IPR009875">
    <property type="entry name" value="PilZ_domain"/>
</dbReference>
<dbReference type="RefSeq" id="WP_386722348.1">
    <property type="nucleotide sequence ID" value="NZ_JBHRSZ010000006.1"/>
</dbReference>
<comment type="caution">
    <text evidence="2">The sequence shown here is derived from an EMBL/GenBank/DDBJ whole genome shotgun (WGS) entry which is preliminary data.</text>
</comment>
<proteinExistence type="predicted"/>
<protein>
    <submittedName>
        <fullName evidence="2">PilZ domain-containing protein</fullName>
    </submittedName>
</protein>